<protein>
    <submittedName>
        <fullName evidence="8">NADH dehydrogenase subunit E</fullName>
    </submittedName>
</protein>
<comment type="caution">
    <text evidence="8">The sequence shown here is derived from an EMBL/GenBank/DDBJ whole genome shotgun (WGS) entry which is preliminary data.</text>
</comment>
<dbReference type="Proteomes" id="UP000503640">
    <property type="component" value="Unassembled WGS sequence"/>
</dbReference>
<accession>A0A7I9VMD0</accession>
<gene>
    <name evidence="8" type="ORF">AMYX_22920</name>
</gene>
<dbReference type="AlphaFoldDB" id="A0A7I9VMD0"/>
<dbReference type="CDD" id="cd03064">
    <property type="entry name" value="TRX_Fd_NuoE"/>
    <property type="match status" value="1"/>
</dbReference>
<feature type="binding site" evidence="7">
    <location>
        <position position="104"/>
    </location>
    <ligand>
        <name>[2Fe-2S] cluster</name>
        <dbReference type="ChEBI" id="CHEBI:190135"/>
    </ligand>
</feature>
<comment type="cofactor">
    <cofactor evidence="7">
        <name>[2Fe-2S] cluster</name>
        <dbReference type="ChEBI" id="CHEBI:190135"/>
    </cofactor>
    <text evidence="7">Binds 1 [2Fe-2S] cluster.</text>
</comment>
<feature type="binding site" evidence="7">
    <location>
        <position position="140"/>
    </location>
    <ligand>
        <name>[2Fe-2S] cluster</name>
        <dbReference type="ChEBI" id="CHEBI:190135"/>
    </ligand>
</feature>
<keyword evidence="4 7" id="KW-0408">Iron</keyword>
<evidence type="ECO:0000256" key="1">
    <source>
        <dbReference type="ARBA" id="ARBA00010643"/>
    </source>
</evidence>
<proteinExistence type="inferred from homology"/>
<keyword evidence="2 7" id="KW-0001">2Fe-2S</keyword>
<dbReference type="InterPro" id="IPR002023">
    <property type="entry name" value="NuoE-like"/>
</dbReference>
<dbReference type="PANTHER" id="PTHR10371">
    <property type="entry name" value="NADH DEHYDROGENASE UBIQUINONE FLAVOPROTEIN 2, MITOCHONDRIAL"/>
    <property type="match status" value="1"/>
</dbReference>
<evidence type="ECO:0000256" key="3">
    <source>
        <dbReference type="ARBA" id="ARBA00022723"/>
    </source>
</evidence>
<dbReference type="NCBIfam" id="TIGR01958">
    <property type="entry name" value="nuoE_fam"/>
    <property type="match status" value="1"/>
</dbReference>
<evidence type="ECO:0000313" key="9">
    <source>
        <dbReference type="Proteomes" id="UP000503640"/>
    </source>
</evidence>
<comment type="similarity">
    <text evidence="1">Belongs to the complex I 24 kDa subunit family.</text>
</comment>
<keyword evidence="3 7" id="KW-0479">Metal-binding</keyword>
<feature type="binding site" evidence="7">
    <location>
        <position position="99"/>
    </location>
    <ligand>
        <name>[2Fe-2S] cluster</name>
        <dbReference type="ChEBI" id="CHEBI:190135"/>
    </ligand>
</feature>
<dbReference type="Pfam" id="PF01257">
    <property type="entry name" value="2Fe-2S_thioredx"/>
    <property type="match status" value="1"/>
</dbReference>
<evidence type="ECO:0000256" key="4">
    <source>
        <dbReference type="ARBA" id="ARBA00023004"/>
    </source>
</evidence>
<evidence type="ECO:0000256" key="5">
    <source>
        <dbReference type="ARBA" id="ARBA00023014"/>
    </source>
</evidence>
<evidence type="ECO:0000256" key="7">
    <source>
        <dbReference type="PIRSR" id="PIRSR000216-1"/>
    </source>
</evidence>
<dbReference type="SUPFAM" id="SSF52833">
    <property type="entry name" value="Thioredoxin-like"/>
    <property type="match status" value="1"/>
</dbReference>
<dbReference type="Gene3D" id="3.40.30.10">
    <property type="entry name" value="Glutaredoxin"/>
    <property type="match status" value="1"/>
</dbReference>
<name>A0A7I9VMD0_9BACT</name>
<dbReference type="GO" id="GO:0051537">
    <property type="term" value="F:2 iron, 2 sulfur cluster binding"/>
    <property type="evidence" value="ECO:0007669"/>
    <property type="project" value="UniProtKB-KW"/>
</dbReference>
<evidence type="ECO:0000256" key="6">
    <source>
        <dbReference type="ARBA" id="ARBA00034078"/>
    </source>
</evidence>
<dbReference type="Gene3D" id="1.10.10.1590">
    <property type="entry name" value="NADH-quinone oxidoreductase subunit E"/>
    <property type="match status" value="1"/>
</dbReference>
<dbReference type="RefSeq" id="WP_176065230.1">
    <property type="nucleotide sequence ID" value="NZ_BJTG01000005.1"/>
</dbReference>
<evidence type="ECO:0000256" key="2">
    <source>
        <dbReference type="ARBA" id="ARBA00022714"/>
    </source>
</evidence>
<evidence type="ECO:0000313" key="8">
    <source>
        <dbReference type="EMBL" id="GEJ57551.1"/>
    </source>
</evidence>
<dbReference type="InterPro" id="IPR042128">
    <property type="entry name" value="NuoE_dom"/>
</dbReference>
<dbReference type="InterPro" id="IPR041921">
    <property type="entry name" value="NuoE_N"/>
</dbReference>
<organism evidence="8 9">
    <name type="scientific">Anaeromyxobacter diazotrophicus</name>
    <dbReference type="NCBI Taxonomy" id="2590199"/>
    <lineage>
        <taxon>Bacteria</taxon>
        <taxon>Pseudomonadati</taxon>
        <taxon>Myxococcota</taxon>
        <taxon>Myxococcia</taxon>
        <taxon>Myxococcales</taxon>
        <taxon>Cystobacterineae</taxon>
        <taxon>Anaeromyxobacteraceae</taxon>
        <taxon>Anaeromyxobacter</taxon>
    </lineage>
</organism>
<keyword evidence="9" id="KW-1185">Reference proteome</keyword>
<feature type="binding site" evidence="7">
    <location>
        <position position="144"/>
    </location>
    <ligand>
        <name>[2Fe-2S] cluster</name>
        <dbReference type="ChEBI" id="CHEBI:190135"/>
    </ligand>
</feature>
<comment type="cofactor">
    <cofactor evidence="6">
        <name>[2Fe-2S] cluster</name>
        <dbReference type="ChEBI" id="CHEBI:190135"/>
    </cofactor>
</comment>
<dbReference type="GO" id="GO:0046872">
    <property type="term" value="F:metal ion binding"/>
    <property type="evidence" value="ECO:0007669"/>
    <property type="project" value="UniProtKB-KW"/>
</dbReference>
<dbReference type="PIRSF" id="PIRSF000216">
    <property type="entry name" value="NADH_DH_24kDa"/>
    <property type="match status" value="1"/>
</dbReference>
<dbReference type="PANTHER" id="PTHR10371:SF3">
    <property type="entry name" value="NADH DEHYDROGENASE [UBIQUINONE] FLAVOPROTEIN 2, MITOCHONDRIAL"/>
    <property type="match status" value="1"/>
</dbReference>
<dbReference type="GO" id="GO:0003954">
    <property type="term" value="F:NADH dehydrogenase activity"/>
    <property type="evidence" value="ECO:0007669"/>
    <property type="project" value="TreeGrafter"/>
</dbReference>
<dbReference type="InterPro" id="IPR036249">
    <property type="entry name" value="Thioredoxin-like_sf"/>
</dbReference>
<sequence length="173" mass="19114">MPNSDLRSPGAWRDLPAERVQRFDAELAPLLKRYPADRKASAMIPALRIGEHLFGHLSPEVMALAADRLGTTPGRAEEVATFYVMFFTKPKGRHVVELCTNIGCSLSGADRIFEALKRKLGVENGGTTADDRITFREVECLGACGTAPAMLVDEEMVERITLEKAERIVEELK</sequence>
<keyword evidence="5 7" id="KW-0411">Iron-sulfur</keyword>
<reference evidence="9" key="1">
    <citation type="journal article" date="2020" name="Appl. Environ. Microbiol.">
        <title>Diazotrophic Anaeromyxobacter Isolates from Soils.</title>
        <authorList>
            <person name="Masuda Y."/>
            <person name="Yamanaka H."/>
            <person name="Xu Z.X."/>
            <person name="Shiratori Y."/>
            <person name="Aono T."/>
            <person name="Amachi S."/>
            <person name="Senoo K."/>
            <person name="Itoh H."/>
        </authorList>
    </citation>
    <scope>NUCLEOTIDE SEQUENCE [LARGE SCALE GENOMIC DNA]</scope>
    <source>
        <strain evidence="9">R267</strain>
    </source>
</reference>
<dbReference type="EMBL" id="BJTG01000005">
    <property type="protein sequence ID" value="GEJ57551.1"/>
    <property type="molecule type" value="Genomic_DNA"/>
</dbReference>